<dbReference type="InterPro" id="IPR036734">
    <property type="entry name" value="Neur_chan_lig-bd_sf"/>
</dbReference>
<keyword evidence="4" id="KW-1185">Reference proteome</keyword>
<name>A0ABP1RD54_9HEXA</name>
<comment type="caution">
    <text evidence="3">The sequence shown here is derived from an EMBL/GenBank/DDBJ whole genome shotgun (WGS) entry which is preliminary data.</text>
</comment>
<dbReference type="EMBL" id="CAXLJM020000068">
    <property type="protein sequence ID" value="CAL8124055.1"/>
    <property type="molecule type" value="Genomic_DNA"/>
</dbReference>
<sequence>MFHKVSLWGFLYIVSCYGQVFGNSDYRVGHPTGVSISPMNLVSGPTKLPASGTSEKSDKVTDILHTLLSKYDNRIRPFFPDAPVLIIASIPRVQIVDVIESKQELSSTLVLQQSWKDARLDYSNYEYSDDIPYITINHEHTREIWLPDTHFLNEKKAQILEKYYKSGH</sequence>
<protein>
    <recommendedName>
        <fullName evidence="2">Neurotransmitter-gated ion-channel ligand-binding domain-containing protein</fullName>
    </recommendedName>
</protein>
<accession>A0ABP1RD54</accession>
<feature type="signal peptide" evidence="1">
    <location>
        <begin position="1"/>
        <end position="18"/>
    </location>
</feature>
<dbReference type="Gene3D" id="2.70.170.10">
    <property type="entry name" value="Neurotransmitter-gated ion-channel ligand-binding domain"/>
    <property type="match status" value="1"/>
</dbReference>
<dbReference type="InterPro" id="IPR006202">
    <property type="entry name" value="Neur_chan_lig-bd"/>
</dbReference>
<proteinExistence type="predicted"/>
<dbReference type="Proteomes" id="UP001642540">
    <property type="component" value="Unassembled WGS sequence"/>
</dbReference>
<gene>
    <name evidence="3" type="ORF">ODALV1_LOCUS20439</name>
</gene>
<feature type="domain" description="Neurotransmitter-gated ion-channel ligand-binding" evidence="2">
    <location>
        <begin position="61"/>
        <end position="161"/>
    </location>
</feature>
<evidence type="ECO:0000259" key="2">
    <source>
        <dbReference type="Pfam" id="PF02931"/>
    </source>
</evidence>
<evidence type="ECO:0000313" key="3">
    <source>
        <dbReference type="EMBL" id="CAL8124055.1"/>
    </source>
</evidence>
<evidence type="ECO:0000313" key="4">
    <source>
        <dbReference type="Proteomes" id="UP001642540"/>
    </source>
</evidence>
<reference evidence="3 4" key="1">
    <citation type="submission" date="2024-08" db="EMBL/GenBank/DDBJ databases">
        <authorList>
            <person name="Cucini C."/>
            <person name="Frati F."/>
        </authorList>
    </citation>
    <scope>NUCLEOTIDE SEQUENCE [LARGE SCALE GENOMIC DNA]</scope>
</reference>
<organism evidence="3 4">
    <name type="scientific">Orchesella dallaii</name>
    <dbReference type="NCBI Taxonomy" id="48710"/>
    <lineage>
        <taxon>Eukaryota</taxon>
        <taxon>Metazoa</taxon>
        <taxon>Ecdysozoa</taxon>
        <taxon>Arthropoda</taxon>
        <taxon>Hexapoda</taxon>
        <taxon>Collembola</taxon>
        <taxon>Entomobryomorpha</taxon>
        <taxon>Entomobryoidea</taxon>
        <taxon>Orchesellidae</taxon>
        <taxon>Orchesellinae</taxon>
        <taxon>Orchesella</taxon>
    </lineage>
</organism>
<evidence type="ECO:0000256" key="1">
    <source>
        <dbReference type="SAM" id="SignalP"/>
    </source>
</evidence>
<feature type="chain" id="PRO_5045744954" description="Neurotransmitter-gated ion-channel ligand-binding domain-containing protein" evidence="1">
    <location>
        <begin position="19"/>
        <end position="168"/>
    </location>
</feature>
<dbReference type="Pfam" id="PF02931">
    <property type="entry name" value="Neur_chan_LBD"/>
    <property type="match status" value="1"/>
</dbReference>
<dbReference type="SUPFAM" id="SSF63712">
    <property type="entry name" value="Nicotinic receptor ligand binding domain-like"/>
    <property type="match status" value="1"/>
</dbReference>
<keyword evidence="1" id="KW-0732">Signal</keyword>